<evidence type="ECO:0000256" key="4">
    <source>
        <dbReference type="ARBA" id="ARBA00022833"/>
    </source>
</evidence>
<dbReference type="InterPro" id="IPR052035">
    <property type="entry name" value="ZnF_BED_domain_contain"/>
</dbReference>
<keyword evidence="7" id="KW-0539">Nucleus</keyword>
<keyword evidence="11" id="KW-1185">Reference proteome</keyword>
<dbReference type="GO" id="GO:0005634">
    <property type="term" value="C:nucleus"/>
    <property type="evidence" value="ECO:0007669"/>
    <property type="project" value="UniProtKB-SubCell"/>
</dbReference>
<gene>
    <name evidence="10" type="ORF">LOD99_6064</name>
</gene>
<name>A0AAV7JMG1_9METZ</name>
<evidence type="ECO:0000256" key="8">
    <source>
        <dbReference type="PROSITE-ProRule" id="PRU00027"/>
    </source>
</evidence>
<dbReference type="GO" id="GO:0009791">
    <property type="term" value="P:post-embryonic development"/>
    <property type="evidence" value="ECO:0007669"/>
    <property type="project" value="UniProtKB-ARBA"/>
</dbReference>
<feature type="domain" description="BED-type" evidence="9">
    <location>
        <begin position="2"/>
        <end position="56"/>
    </location>
</feature>
<sequence length="335" mass="38051">MAKRSEVWKHFEKHGEEAKCLICKKNVSCKGSTTTGLRNHLLIHNIQLGLNHISDNEPPSKKHSTQSLLPLFSKKQSLDEVIARLAAEDCFSYLKISQSKFIRSSLQEKGFTPIPDHSTVSRMVLRYANHVKGVITSQLQFLLANGKRMSVYLDEYTSIQNKRYMNVNIHSINNFWNPGMKRIYGKMPAEKVLELLERILIEFYIELQKHIVSITCDGAPVMVKMGRPSNIHQQLCLAHGVHLAVVAVLYSKNRIPIYDEGTDEEPIGTSQIQSTISDSYNDALGGAEDTEGESIFSDEDDGEIDEDMFIPPLKINIETVIVKFRNIVRIFRKPH</sequence>
<dbReference type="SMART" id="SM00614">
    <property type="entry name" value="ZnF_BED"/>
    <property type="match status" value="1"/>
</dbReference>
<evidence type="ECO:0000259" key="9">
    <source>
        <dbReference type="PROSITE" id="PS50808"/>
    </source>
</evidence>
<accession>A0AAV7JMG1</accession>
<evidence type="ECO:0000256" key="6">
    <source>
        <dbReference type="ARBA" id="ARBA00023163"/>
    </source>
</evidence>
<dbReference type="InterPro" id="IPR036236">
    <property type="entry name" value="Znf_C2H2_sf"/>
</dbReference>
<comment type="subcellular location">
    <subcellularLocation>
        <location evidence="1">Nucleus</location>
    </subcellularLocation>
</comment>
<evidence type="ECO:0000256" key="3">
    <source>
        <dbReference type="ARBA" id="ARBA00022771"/>
    </source>
</evidence>
<reference evidence="10 11" key="1">
    <citation type="journal article" date="2023" name="BMC Biol.">
        <title>The compact genome of the sponge Oopsacas minuta (Hexactinellida) is lacking key metazoan core genes.</title>
        <authorList>
            <person name="Santini S."/>
            <person name="Schenkelaars Q."/>
            <person name="Jourda C."/>
            <person name="Duchesne M."/>
            <person name="Belahbib H."/>
            <person name="Rocher C."/>
            <person name="Selva M."/>
            <person name="Riesgo A."/>
            <person name="Vervoort M."/>
            <person name="Leys S.P."/>
            <person name="Kodjabachian L."/>
            <person name="Le Bivic A."/>
            <person name="Borchiellini C."/>
            <person name="Claverie J.M."/>
            <person name="Renard E."/>
        </authorList>
    </citation>
    <scope>NUCLEOTIDE SEQUENCE [LARGE SCALE GENOMIC DNA]</scope>
    <source>
        <strain evidence="10">SPO-2</strain>
    </source>
</reference>
<dbReference type="Pfam" id="PF02892">
    <property type="entry name" value="zf-BED"/>
    <property type="match status" value="1"/>
</dbReference>
<organism evidence="10 11">
    <name type="scientific">Oopsacas minuta</name>
    <dbReference type="NCBI Taxonomy" id="111878"/>
    <lineage>
        <taxon>Eukaryota</taxon>
        <taxon>Metazoa</taxon>
        <taxon>Porifera</taxon>
        <taxon>Hexactinellida</taxon>
        <taxon>Hexasterophora</taxon>
        <taxon>Lyssacinosida</taxon>
        <taxon>Leucopsacidae</taxon>
        <taxon>Oopsacas</taxon>
    </lineage>
</organism>
<evidence type="ECO:0000256" key="7">
    <source>
        <dbReference type="ARBA" id="ARBA00023242"/>
    </source>
</evidence>
<dbReference type="GO" id="GO:0008270">
    <property type="term" value="F:zinc ion binding"/>
    <property type="evidence" value="ECO:0007669"/>
    <property type="project" value="UniProtKB-KW"/>
</dbReference>
<evidence type="ECO:0000313" key="11">
    <source>
        <dbReference type="Proteomes" id="UP001165289"/>
    </source>
</evidence>
<keyword evidence="4" id="KW-0862">Zinc</keyword>
<evidence type="ECO:0000256" key="1">
    <source>
        <dbReference type="ARBA" id="ARBA00004123"/>
    </source>
</evidence>
<dbReference type="PANTHER" id="PTHR46481:SF10">
    <property type="entry name" value="ZINC FINGER BED DOMAIN-CONTAINING PROTEIN 39"/>
    <property type="match status" value="1"/>
</dbReference>
<dbReference type="GO" id="GO:0003677">
    <property type="term" value="F:DNA binding"/>
    <property type="evidence" value="ECO:0007669"/>
    <property type="project" value="InterPro"/>
</dbReference>
<dbReference type="PANTHER" id="PTHR46481">
    <property type="entry name" value="ZINC FINGER BED DOMAIN-CONTAINING PROTEIN 4"/>
    <property type="match status" value="1"/>
</dbReference>
<protein>
    <recommendedName>
        <fullName evidence="9">BED-type domain-containing protein</fullName>
    </recommendedName>
</protein>
<keyword evidence="6" id="KW-0804">Transcription</keyword>
<dbReference type="InterPro" id="IPR003656">
    <property type="entry name" value="Znf_BED"/>
</dbReference>
<evidence type="ECO:0000313" key="10">
    <source>
        <dbReference type="EMBL" id="KAI6650147.1"/>
    </source>
</evidence>
<evidence type="ECO:0000256" key="5">
    <source>
        <dbReference type="ARBA" id="ARBA00023015"/>
    </source>
</evidence>
<keyword evidence="5" id="KW-0805">Transcription regulation</keyword>
<dbReference type="PROSITE" id="PS50808">
    <property type="entry name" value="ZF_BED"/>
    <property type="match status" value="1"/>
</dbReference>
<dbReference type="AlphaFoldDB" id="A0AAV7JMG1"/>
<proteinExistence type="predicted"/>
<dbReference type="Proteomes" id="UP001165289">
    <property type="component" value="Unassembled WGS sequence"/>
</dbReference>
<keyword evidence="3 8" id="KW-0863">Zinc-finger</keyword>
<evidence type="ECO:0000256" key="2">
    <source>
        <dbReference type="ARBA" id="ARBA00022723"/>
    </source>
</evidence>
<dbReference type="EMBL" id="JAKMXF010000313">
    <property type="protein sequence ID" value="KAI6650147.1"/>
    <property type="molecule type" value="Genomic_DNA"/>
</dbReference>
<keyword evidence="2" id="KW-0479">Metal-binding</keyword>
<dbReference type="SUPFAM" id="SSF57667">
    <property type="entry name" value="beta-beta-alpha zinc fingers"/>
    <property type="match status" value="1"/>
</dbReference>
<comment type="caution">
    <text evidence="10">The sequence shown here is derived from an EMBL/GenBank/DDBJ whole genome shotgun (WGS) entry which is preliminary data.</text>
</comment>